<dbReference type="PANTHER" id="PTHR28498:SF1">
    <property type="entry name" value="ZINC FINGER SWIM DOMAIN-CONTAINING PROTEIN 7"/>
    <property type="match status" value="1"/>
</dbReference>
<dbReference type="InParanoid" id="G0N382"/>
<dbReference type="GO" id="GO:0097196">
    <property type="term" value="C:Shu complex"/>
    <property type="evidence" value="ECO:0007669"/>
    <property type="project" value="TreeGrafter"/>
</dbReference>
<dbReference type="EMBL" id="GL379833">
    <property type="protein sequence ID" value="EGT51361.1"/>
    <property type="molecule type" value="Genomic_DNA"/>
</dbReference>
<dbReference type="PANTHER" id="PTHR28498">
    <property type="entry name" value="ZINC FINGER SWIM DOMAIN-CONTAINING PROTEIN 7"/>
    <property type="match status" value="1"/>
</dbReference>
<dbReference type="OrthoDB" id="337581at2759"/>
<dbReference type="HOGENOM" id="CLU_1526573_0_0_1"/>
<reference evidence="2" key="1">
    <citation type="submission" date="2011-07" db="EMBL/GenBank/DDBJ databases">
        <authorList>
            <consortium name="Caenorhabditis brenneri Sequencing and Analysis Consortium"/>
            <person name="Wilson R.K."/>
        </authorList>
    </citation>
    <scope>NUCLEOTIDE SEQUENCE [LARGE SCALE GENOMIC DNA]</scope>
    <source>
        <strain evidence="2">PB2801</strain>
    </source>
</reference>
<dbReference type="Proteomes" id="UP000008068">
    <property type="component" value="Unassembled WGS sequence"/>
</dbReference>
<sequence>MDVLNSVKKTLFTIIADAADLDDPLEKLSVIGGLIQPDAVSTSFQLLERGKVRELMVPRSQRLHKPRVFEDFQEKTVFDWTSEWKLNRRLNKTRSSENLRQLEKSFVEVEHAKKKDSLQFLYPRVHFCPCRYFQMNVLEKQTDWICVHLLAYYFSKGFGKMEKIECKMEIIGILKKILLRSVVDVNKMEDEK</sequence>
<protein>
    <recommendedName>
        <fullName evidence="3">SWIM-type domain-containing protein</fullName>
    </recommendedName>
</protein>
<dbReference type="STRING" id="135651.G0N382"/>
<name>G0N382_CAEBE</name>
<dbReference type="OMA" id="RIECKSE"/>
<evidence type="ECO:0000313" key="1">
    <source>
        <dbReference type="EMBL" id="EGT51361.1"/>
    </source>
</evidence>
<dbReference type="FunCoup" id="G0N382">
    <property type="interactions" value="14"/>
</dbReference>
<evidence type="ECO:0008006" key="3">
    <source>
        <dbReference type="Google" id="ProtNLM"/>
    </source>
</evidence>
<dbReference type="AlphaFoldDB" id="G0N382"/>
<dbReference type="GO" id="GO:0000724">
    <property type="term" value="P:double-strand break repair via homologous recombination"/>
    <property type="evidence" value="ECO:0007669"/>
    <property type="project" value="TreeGrafter"/>
</dbReference>
<accession>G0N382</accession>
<organism evidence="2">
    <name type="scientific">Caenorhabditis brenneri</name>
    <name type="common">Nematode worm</name>
    <dbReference type="NCBI Taxonomy" id="135651"/>
    <lineage>
        <taxon>Eukaryota</taxon>
        <taxon>Metazoa</taxon>
        <taxon>Ecdysozoa</taxon>
        <taxon>Nematoda</taxon>
        <taxon>Chromadorea</taxon>
        <taxon>Rhabditida</taxon>
        <taxon>Rhabditina</taxon>
        <taxon>Rhabditomorpha</taxon>
        <taxon>Rhabditoidea</taxon>
        <taxon>Rhabditidae</taxon>
        <taxon>Peloderinae</taxon>
        <taxon>Caenorhabditis</taxon>
    </lineage>
</organism>
<gene>
    <name evidence="1" type="ORF">CAEBREN_18323</name>
</gene>
<evidence type="ECO:0000313" key="2">
    <source>
        <dbReference type="Proteomes" id="UP000008068"/>
    </source>
</evidence>
<keyword evidence="2" id="KW-1185">Reference proteome</keyword>
<proteinExistence type="predicted"/>